<protein>
    <recommendedName>
        <fullName evidence="13">PHD-type domain-containing protein</fullName>
    </recommendedName>
</protein>
<evidence type="ECO:0000256" key="11">
    <source>
        <dbReference type="SAM" id="MobiDB-lite"/>
    </source>
</evidence>
<dbReference type="PROSITE" id="PS50016">
    <property type="entry name" value="ZF_PHD_2"/>
    <property type="match status" value="2"/>
</dbReference>
<dbReference type="GO" id="GO:0008270">
    <property type="term" value="F:zinc ion binding"/>
    <property type="evidence" value="ECO:0007669"/>
    <property type="project" value="UniProtKB-KW"/>
</dbReference>
<dbReference type="Gene3D" id="3.30.40.10">
    <property type="entry name" value="Zinc/RING finger domain, C3HC4 (zinc finger)"/>
    <property type="match status" value="1"/>
</dbReference>
<feature type="transmembrane region" description="Helical" evidence="12">
    <location>
        <begin position="858"/>
        <end position="877"/>
    </location>
</feature>
<evidence type="ECO:0000313" key="15">
    <source>
        <dbReference type="Proteomes" id="UP000026962"/>
    </source>
</evidence>
<dbReference type="Pfam" id="PF03151">
    <property type="entry name" value="TPT"/>
    <property type="match status" value="1"/>
</dbReference>
<evidence type="ECO:0000313" key="14">
    <source>
        <dbReference type="EnsemblPlants" id="OPUNC08G00430.1"/>
    </source>
</evidence>
<evidence type="ECO:0000259" key="13">
    <source>
        <dbReference type="PROSITE" id="PS50016"/>
    </source>
</evidence>
<dbReference type="SUPFAM" id="SSF103481">
    <property type="entry name" value="Multidrug resistance efflux transporter EmrE"/>
    <property type="match status" value="1"/>
</dbReference>
<dbReference type="InterPro" id="IPR011011">
    <property type="entry name" value="Znf_FYVE_PHD"/>
</dbReference>
<dbReference type="Gene3D" id="2.30.30.1150">
    <property type="match status" value="1"/>
</dbReference>
<dbReference type="InterPro" id="IPR019787">
    <property type="entry name" value="Znf_PHD-finger"/>
</dbReference>
<evidence type="ECO:0000256" key="12">
    <source>
        <dbReference type="SAM" id="Phobius"/>
    </source>
</evidence>
<feature type="transmembrane region" description="Helical" evidence="12">
    <location>
        <begin position="732"/>
        <end position="756"/>
    </location>
</feature>
<evidence type="ECO:0000256" key="1">
    <source>
        <dbReference type="ARBA" id="ARBA00004141"/>
    </source>
</evidence>
<keyword evidence="15" id="KW-1185">Reference proteome</keyword>
<feature type="domain" description="PHD-type" evidence="13">
    <location>
        <begin position="483"/>
        <end position="533"/>
    </location>
</feature>
<evidence type="ECO:0000256" key="3">
    <source>
        <dbReference type="ARBA" id="ARBA00022692"/>
    </source>
</evidence>
<proteinExistence type="inferred from homology"/>
<dbReference type="PANTHER" id="PTHR11132">
    <property type="entry name" value="SOLUTE CARRIER FAMILY 35"/>
    <property type="match status" value="1"/>
</dbReference>
<dbReference type="InterPro" id="IPR013083">
    <property type="entry name" value="Znf_RING/FYVE/PHD"/>
</dbReference>
<dbReference type="Proteomes" id="UP000026962">
    <property type="component" value="Chromosome 8"/>
</dbReference>
<dbReference type="HOGENOM" id="CLU_301362_0_0_1"/>
<evidence type="ECO:0000256" key="8">
    <source>
        <dbReference type="ARBA" id="ARBA00023136"/>
    </source>
</evidence>
<dbReference type="Pfam" id="PF00628">
    <property type="entry name" value="PHD"/>
    <property type="match status" value="1"/>
</dbReference>
<keyword evidence="8 12" id="KW-0472">Membrane</keyword>
<keyword evidence="6" id="KW-0862">Zinc</keyword>
<dbReference type="SMART" id="SM00249">
    <property type="entry name" value="PHD"/>
    <property type="match status" value="3"/>
</dbReference>
<keyword evidence="4" id="KW-0479">Metal-binding</keyword>
<feature type="region of interest" description="Disordered" evidence="11">
    <location>
        <begin position="1"/>
        <end position="30"/>
    </location>
</feature>
<evidence type="ECO:0000256" key="9">
    <source>
        <dbReference type="ARBA" id="ARBA00038072"/>
    </source>
</evidence>
<dbReference type="InterPro" id="IPR004853">
    <property type="entry name" value="Sugar_P_trans_dom"/>
</dbReference>
<evidence type="ECO:0000256" key="7">
    <source>
        <dbReference type="ARBA" id="ARBA00022989"/>
    </source>
</evidence>
<dbReference type="Gramene" id="OPUNC08G00430.1">
    <property type="protein sequence ID" value="OPUNC08G00430.1"/>
    <property type="gene ID" value="OPUNC08G00430"/>
</dbReference>
<evidence type="ECO:0000256" key="10">
    <source>
        <dbReference type="PROSITE-ProRule" id="PRU00146"/>
    </source>
</evidence>
<feature type="transmembrane region" description="Helical" evidence="12">
    <location>
        <begin position="616"/>
        <end position="636"/>
    </location>
</feature>
<feature type="transmembrane region" description="Helical" evidence="12">
    <location>
        <begin position="656"/>
        <end position="677"/>
    </location>
</feature>
<dbReference type="EnsemblPlants" id="OPUNC08G00430.1">
    <property type="protein sequence ID" value="OPUNC08G00430.1"/>
    <property type="gene ID" value="OPUNC08G00430"/>
</dbReference>
<dbReference type="InterPro" id="IPR050186">
    <property type="entry name" value="TPT_transporter"/>
</dbReference>
<evidence type="ECO:0000256" key="6">
    <source>
        <dbReference type="ARBA" id="ARBA00022833"/>
    </source>
</evidence>
<dbReference type="SUPFAM" id="SSF57903">
    <property type="entry name" value="FYVE/PHD zinc finger"/>
    <property type="match status" value="3"/>
</dbReference>
<comment type="subcellular location">
    <subcellularLocation>
        <location evidence="1">Membrane</location>
        <topology evidence="1">Multi-pass membrane protein</topology>
    </subcellularLocation>
</comment>
<dbReference type="FunFam" id="1.10.3730.20:FF:000015">
    <property type="entry name" value="UDP-galactose transporter 1-like"/>
    <property type="match status" value="1"/>
</dbReference>
<dbReference type="InterPro" id="IPR001965">
    <property type="entry name" value="Znf_PHD"/>
</dbReference>
<organism evidence="14">
    <name type="scientific">Oryza punctata</name>
    <name type="common">Red rice</name>
    <dbReference type="NCBI Taxonomy" id="4537"/>
    <lineage>
        <taxon>Eukaryota</taxon>
        <taxon>Viridiplantae</taxon>
        <taxon>Streptophyta</taxon>
        <taxon>Embryophyta</taxon>
        <taxon>Tracheophyta</taxon>
        <taxon>Spermatophyta</taxon>
        <taxon>Magnoliopsida</taxon>
        <taxon>Liliopsida</taxon>
        <taxon>Poales</taxon>
        <taxon>Poaceae</taxon>
        <taxon>BOP clade</taxon>
        <taxon>Oryzoideae</taxon>
        <taxon>Oryzeae</taxon>
        <taxon>Oryzinae</taxon>
        <taxon>Oryza</taxon>
    </lineage>
</organism>
<dbReference type="AlphaFoldDB" id="A0A0E0LQD9"/>
<feature type="transmembrane region" description="Helical" evidence="12">
    <location>
        <begin position="800"/>
        <end position="824"/>
    </location>
</feature>
<dbReference type="FunFam" id="3.30.40.10:FF:000549">
    <property type="entry name" value="RING/FYVE/PHD-type zinc finger family protein"/>
    <property type="match status" value="1"/>
</dbReference>
<evidence type="ECO:0000256" key="5">
    <source>
        <dbReference type="ARBA" id="ARBA00022771"/>
    </source>
</evidence>
<sequence>MGSQNRPPPPRKRPPPPPPENQQPEDHLVTYKRRRFKETPPLALMANGVNSKKDGKAQHWISWRDTLQGFLQSPGISQGGGIQTCIRDALEYNTCQSICLLTNGGVIQTEFKGDLADSQGGEAKVQHPNGAAGGKVVSADAAIEDAAATASPEANKAMCNNALFDILVSDKFALLCHLLLGTFHVNKPGDVINLDKIDAKMRNGDYAHNPALFDDDIQQMWEKFEQVGREMTGLASNLSTISRVSYQKQASGFSEAEVAEHRIEEISLPGAIHVVTKESTTTVQLAPCDSSHSTIPKRTVPPGRDLCPCDGCGTKVDVEEGLICDECDTMYHFACVKLLNPDIKQVPAIWHCSTCSFKKKELAADTTNNVGHDCLHGGNCVLCDQLELVKTEEDPKLPIKIELAEEREGSSVSSMGEDNEPDLSTTALSNLCKHCGTCEDDDKRFMVCGHPYCVYKFYHIRCLKTSQLAIEQQKKLGCWYCPSCLCRGCFQDKDDDQIVMCDGCDEGYHIYCMRPARNTIPKGKWYCTFCKIRRATEGMHKYEDSVLKIHGNSKHASNVNQSKDSEGDGTEKSMEEAKMGDVATIRAVLAILQWWGFNVTVIIMNKWIFQKLEFKFPLTVSCVHFICSSIGAYIAIKILKMKPLIEVAPEDRWRRIFPMSFVFCINIVLGNVSLRYIPVSFMQTIKSFTPATTVILQWLVWRKYFEWRIWASLVPIVGGIMLTSITELSFNMFGFCAAMVGCLATSTKTILAESLLHGYKFDSINTVYYMAPFATMILSVPAIVLEGSGVINWLYTYDSIVPALIIITTSGVLAFCLNFSIFYVIHSTTAVTFNVAGNLKVAVAVLVSWMIFRNPISAMNAVGCAITLVGCTFYGYVRHLISQQSVNSSPRTPRSRMEMLPLVGDKQEKI</sequence>
<dbReference type="GO" id="GO:0015780">
    <property type="term" value="P:nucleotide-sugar transmembrane transport"/>
    <property type="evidence" value="ECO:0007669"/>
    <property type="project" value="UniProtKB-ARBA"/>
</dbReference>
<reference evidence="14" key="1">
    <citation type="submission" date="2015-04" db="UniProtKB">
        <authorList>
            <consortium name="EnsemblPlants"/>
        </authorList>
    </citation>
    <scope>IDENTIFICATION</scope>
</reference>
<feature type="transmembrane region" description="Helical" evidence="12">
    <location>
        <begin position="707"/>
        <end position="726"/>
    </location>
</feature>
<reference evidence="14" key="2">
    <citation type="submission" date="2018-05" db="EMBL/GenBank/DDBJ databases">
        <title>OpunRS2 (Oryza punctata Reference Sequence Version 2).</title>
        <authorList>
            <person name="Zhang J."/>
            <person name="Kudrna D."/>
            <person name="Lee S."/>
            <person name="Talag J."/>
            <person name="Welchert J."/>
            <person name="Wing R.A."/>
        </authorList>
    </citation>
    <scope>NUCLEOTIDE SEQUENCE [LARGE SCALE GENOMIC DNA]</scope>
</reference>
<feature type="transmembrane region" description="Helical" evidence="12">
    <location>
        <begin position="831"/>
        <end position="852"/>
    </location>
</feature>
<keyword evidence="2" id="KW-0813">Transport</keyword>
<keyword evidence="3 12" id="KW-0812">Transmembrane</keyword>
<keyword evidence="5 10" id="KW-0863">Zinc-finger</keyword>
<keyword evidence="7 12" id="KW-1133">Transmembrane helix</keyword>
<feature type="transmembrane region" description="Helical" evidence="12">
    <location>
        <begin position="768"/>
        <end position="794"/>
    </location>
</feature>
<dbReference type="eggNOG" id="KOG1441">
    <property type="taxonomic scope" value="Eukaryota"/>
</dbReference>
<feature type="transmembrane region" description="Helical" evidence="12">
    <location>
        <begin position="583"/>
        <end position="604"/>
    </location>
</feature>
<accession>A0A0E0LQD9</accession>
<dbReference type="InterPro" id="IPR037185">
    <property type="entry name" value="EmrE-like"/>
</dbReference>
<dbReference type="OMA" id="QTCIRDA"/>
<dbReference type="GO" id="GO:0016020">
    <property type="term" value="C:membrane"/>
    <property type="evidence" value="ECO:0007669"/>
    <property type="project" value="UniProtKB-SubCell"/>
</dbReference>
<feature type="domain" description="PHD-type" evidence="13">
    <location>
        <begin position="429"/>
        <end position="487"/>
    </location>
</feature>
<evidence type="ECO:0000256" key="4">
    <source>
        <dbReference type="ARBA" id="ARBA00022723"/>
    </source>
</evidence>
<comment type="similarity">
    <text evidence="9">Belongs to the TPT transporter family. TPT (TC 2.A.7.9) subfamily.</text>
</comment>
<name>A0A0E0LQD9_ORYPU</name>
<evidence type="ECO:0000256" key="2">
    <source>
        <dbReference type="ARBA" id="ARBA00022448"/>
    </source>
</evidence>